<dbReference type="AlphaFoldDB" id="X1LTS0"/>
<evidence type="ECO:0000313" key="1">
    <source>
        <dbReference type="EMBL" id="GAI09216.1"/>
    </source>
</evidence>
<protein>
    <submittedName>
        <fullName evidence="1">Uncharacterized protein</fullName>
    </submittedName>
</protein>
<comment type="caution">
    <text evidence="1">The sequence shown here is derived from an EMBL/GenBank/DDBJ whole genome shotgun (WGS) entry which is preliminary data.</text>
</comment>
<reference evidence="1" key="1">
    <citation type="journal article" date="2014" name="Front. Microbiol.">
        <title>High frequency of phylogenetically diverse reductive dehalogenase-homologous genes in deep subseafloor sedimentary metagenomes.</title>
        <authorList>
            <person name="Kawai M."/>
            <person name="Futagami T."/>
            <person name="Toyoda A."/>
            <person name="Takaki Y."/>
            <person name="Nishi S."/>
            <person name="Hori S."/>
            <person name="Arai W."/>
            <person name="Tsubouchi T."/>
            <person name="Morono Y."/>
            <person name="Uchiyama I."/>
            <person name="Ito T."/>
            <person name="Fujiyama A."/>
            <person name="Inagaki F."/>
            <person name="Takami H."/>
        </authorList>
    </citation>
    <scope>NUCLEOTIDE SEQUENCE</scope>
    <source>
        <strain evidence="1">Expedition CK06-06</strain>
    </source>
</reference>
<accession>X1LTS0</accession>
<sequence length="150" mass="17401">MRVSQDDILYYEFFDDGPEYMRPGIIVRGPSSRRQISSPKAPIISNGHTLSLSEAKETTNFDLVAPPWLHPYYKLDQIRTIEDRDGLQLLYTNGINSISLFEQPLDGQRGLSRQDFREYAVYRDKGQVGGTILAWRDDVRLTFYCFYLHS</sequence>
<proteinExistence type="predicted"/>
<dbReference type="EMBL" id="BARV01007529">
    <property type="protein sequence ID" value="GAI09216.1"/>
    <property type="molecule type" value="Genomic_DNA"/>
</dbReference>
<name>X1LTS0_9ZZZZ</name>
<organism evidence="1">
    <name type="scientific">marine sediment metagenome</name>
    <dbReference type="NCBI Taxonomy" id="412755"/>
    <lineage>
        <taxon>unclassified sequences</taxon>
        <taxon>metagenomes</taxon>
        <taxon>ecological metagenomes</taxon>
    </lineage>
</organism>
<gene>
    <name evidence="1" type="ORF">S06H3_15312</name>
</gene>